<proteinExistence type="inferred from homology"/>
<dbReference type="InterPro" id="IPR033697">
    <property type="entry name" value="Ribonuclease_T2_eukaryotic"/>
</dbReference>
<dbReference type="CDD" id="cd01061">
    <property type="entry name" value="RNase_T2_euk"/>
    <property type="match status" value="1"/>
</dbReference>
<dbReference type="GeneID" id="108739950"/>
<dbReference type="Proteomes" id="UP000192223">
    <property type="component" value="Unplaced"/>
</dbReference>
<comment type="similarity">
    <text evidence="1 4">Belongs to the RNase T2 family.</text>
</comment>
<dbReference type="GO" id="GO:0033897">
    <property type="term" value="F:ribonuclease T2 activity"/>
    <property type="evidence" value="ECO:0007669"/>
    <property type="project" value="InterPro"/>
</dbReference>
<dbReference type="AlphaFoldDB" id="A0A1W4X0F2"/>
<dbReference type="InterPro" id="IPR036430">
    <property type="entry name" value="RNase_T2-like_sf"/>
</dbReference>
<protein>
    <submittedName>
        <fullName evidence="7">Ribonuclease Oy</fullName>
    </submittedName>
</protein>
<keyword evidence="2" id="KW-1015">Disulfide bond</keyword>
<organism evidence="6 7">
    <name type="scientific">Agrilus planipennis</name>
    <name type="common">Emerald ash borer</name>
    <name type="synonym">Agrilus marcopoli</name>
    <dbReference type="NCBI Taxonomy" id="224129"/>
    <lineage>
        <taxon>Eukaryota</taxon>
        <taxon>Metazoa</taxon>
        <taxon>Ecdysozoa</taxon>
        <taxon>Arthropoda</taxon>
        <taxon>Hexapoda</taxon>
        <taxon>Insecta</taxon>
        <taxon>Pterygota</taxon>
        <taxon>Neoptera</taxon>
        <taxon>Endopterygota</taxon>
        <taxon>Coleoptera</taxon>
        <taxon>Polyphaga</taxon>
        <taxon>Elateriformia</taxon>
        <taxon>Buprestoidea</taxon>
        <taxon>Buprestidae</taxon>
        <taxon>Agrilinae</taxon>
        <taxon>Agrilus</taxon>
    </lineage>
</organism>
<dbReference type="InParanoid" id="A0A1W4X0F2"/>
<dbReference type="PROSITE" id="PS00531">
    <property type="entry name" value="RNASE_T2_2"/>
    <property type="match status" value="1"/>
</dbReference>
<name>A0A1W4X0F2_AGRPL</name>
<feature type="active site" evidence="3">
    <location>
        <position position="123"/>
    </location>
</feature>
<dbReference type="SUPFAM" id="SSF55895">
    <property type="entry name" value="Ribonuclease Rh-like"/>
    <property type="match status" value="1"/>
</dbReference>
<dbReference type="PANTHER" id="PTHR11240">
    <property type="entry name" value="RIBONUCLEASE T2"/>
    <property type="match status" value="1"/>
</dbReference>
<evidence type="ECO:0000313" key="7">
    <source>
        <dbReference type="RefSeq" id="XP_018329579.1"/>
    </source>
</evidence>
<gene>
    <name evidence="7" type="primary">LOC108739950</name>
</gene>
<evidence type="ECO:0000256" key="1">
    <source>
        <dbReference type="ARBA" id="ARBA00007469"/>
    </source>
</evidence>
<dbReference type="GO" id="GO:0003723">
    <property type="term" value="F:RNA binding"/>
    <property type="evidence" value="ECO:0007669"/>
    <property type="project" value="InterPro"/>
</dbReference>
<evidence type="ECO:0000256" key="2">
    <source>
        <dbReference type="ARBA" id="ARBA00023157"/>
    </source>
</evidence>
<evidence type="ECO:0000313" key="6">
    <source>
        <dbReference type="Proteomes" id="UP000192223"/>
    </source>
</evidence>
<dbReference type="RefSeq" id="XP_018329579.1">
    <property type="nucleotide sequence ID" value="XM_018474077.2"/>
</dbReference>
<feature type="active site" evidence="3">
    <location>
        <position position="69"/>
    </location>
</feature>
<feature type="active site" evidence="3">
    <location>
        <position position="127"/>
    </location>
</feature>
<reference evidence="7" key="1">
    <citation type="submission" date="2025-08" db="UniProtKB">
        <authorList>
            <consortium name="RefSeq"/>
        </authorList>
    </citation>
    <scope>IDENTIFICATION</scope>
    <source>
        <tissue evidence="7">Entire body</tissue>
    </source>
</reference>
<dbReference type="OrthoDB" id="435754at2759"/>
<dbReference type="KEGG" id="apln:108739950"/>
<feature type="chain" id="PRO_5010746519" evidence="5">
    <location>
        <begin position="20"/>
        <end position="283"/>
    </location>
</feature>
<keyword evidence="6" id="KW-1185">Reference proteome</keyword>
<sequence length="283" mass="32730">MYKYLCLLSCLVTLKYISCNQIEKHNANETWEILIFVQRWLQTACVVWKQTNINHTCAFPSEENSWNVHGIWPNKIGKKEGPNFCNKSISFDENELQPIKNDLEQYWMNIENNTGNDSLWKHEWLKHGSCCSLLPSLNKELTYFGQGLKWLEEFNMTDILASKNIVPNNVNGYNVTTIHQAIVDTLDKGPMIQCDTEKSTKHSLLIEIRICFNKTLHLVDCSILKNGTGQGLLTNCDLKKEVFYLDGKSATLTAINKKKEQELQYSKLLSIYKVLQFLIWITL</sequence>
<dbReference type="InterPro" id="IPR001568">
    <property type="entry name" value="RNase_T2-like"/>
</dbReference>
<dbReference type="Gene3D" id="3.90.730.10">
    <property type="entry name" value="Ribonuclease T2-like"/>
    <property type="match status" value="1"/>
</dbReference>
<keyword evidence="5" id="KW-0732">Signal</keyword>
<accession>A0A1W4X0F2</accession>
<dbReference type="InterPro" id="IPR033130">
    <property type="entry name" value="RNase_T2_His_AS_2"/>
</dbReference>
<evidence type="ECO:0000256" key="3">
    <source>
        <dbReference type="PIRSR" id="PIRSR633697-1"/>
    </source>
</evidence>
<dbReference type="GO" id="GO:0005576">
    <property type="term" value="C:extracellular region"/>
    <property type="evidence" value="ECO:0007669"/>
    <property type="project" value="TreeGrafter"/>
</dbReference>
<evidence type="ECO:0000256" key="5">
    <source>
        <dbReference type="SAM" id="SignalP"/>
    </source>
</evidence>
<dbReference type="STRING" id="224129.A0A1W4X0F2"/>
<feature type="signal peptide" evidence="5">
    <location>
        <begin position="1"/>
        <end position="19"/>
    </location>
</feature>
<dbReference type="GO" id="GO:0006401">
    <property type="term" value="P:RNA catabolic process"/>
    <property type="evidence" value="ECO:0007669"/>
    <property type="project" value="TreeGrafter"/>
</dbReference>
<dbReference type="FunCoup" id="A0A1W4X0F2">
    <property type="interactions" value="94"/>
</dbReference>
<dbReference type="Pfam" id="PF00445">
    <property type="entry name" value="Ribonuclease_T2"/>
    <property type="match status" value="1"/>
</dbReference>
<evidence type="ECO:0000256" key="4">
    <source>
        <dbReference type="RuleBase" id="RU004328"/>
    </source>
</evidence>
<dbReference type="PANTHER" id="PTHR11240:SF22">
    <property type="entry name" value="RIBONUCLEASE T2"/>
    <property type="match status" value="1"/>
</dbReference>